<dbReference type="AlphaFoldDB" id="A0A2P2P4S4"/>
<dbReference type="EMBL" id="GGEC01069205">
    <property type="protein sequence ID" value="MBX49689.1"/>
    <property type="molecule type" value="Transcribed_RNA"/>
</dbReference>
<protein>
    <submittedName>
        <fullName evidence="1">Uncharacterized protein</fullName>
    </submittedName>
</protein>
<reference evidence="1" key="1">
    <citation type="submission" date="2018-02" db="EMBL/GenBank/DDBJ databases">
        <title>Rhizophora mucronata_Transcriptome.</title>
        <authorList>
            <person name="Meera S.P."/>
            <person name="Sreeshan A."/>
            <person name="Augustine A."/>
        </authorList>
    </citation>
    <scope>NUCLEOTIDE SEQUENCE</scope>
    <source>
        <tissue evidence="1">Leaf</tissue>
    </source>
</reference>
<accession>A0A2P2P4S4</accession>
<organism evidence="1">
    <name type="scientific">Rhizophora mucronata</name>
    <name type="common">Asiatic mangrove</name>
    <dbReference type="NCBI Taxonomy" id="61149"/>
    <lineage>
        <taxon>Eukaryota</taxon>
        <taxon>Viridiplantae</taxon>
        <taxon>Streptophyta</taxon>
        <taxon>Embryophyta</taxon>
        <taxon>Tracheophyta</taxon>
        <taxon>Spermatophyta</taxon>
        <taxon>Magnoliopsida</taxon>
        <taxon>eudicotyledons</taxon>
        <taxon>Gunneridae</taxon>
        <taxon>Pentapetalae</taxon>
        <taxon>rosids</taxon>
        <taxon>fabids</taxon>
        <taxon>Malpighiales</taxon>
        <taxon>Rhizophoraceae</taxon>
        <taxon>Rhizophora</taxon>
    </lineage>
</organism>
<evidence type="ECO:0000313" key="1">
    <source>
        <dbReference type="EMBL" id="MBX49689.1"/>
    </source>
</evidence>
<sequence>MIDSNPNYRHYWNYSVIICKYSRKLIAVSWIHLTKFNFLKSAFFVLHFVTRHQNEHCKRISNFIGSNLTRRG</sequence>
<name>A0A2P2P4S4_RHIMU</name>
<proteinExistence type="predicted"/>